<dbReference type="PANTHER" id="PTHR10291:SF0">
    <property type="entry name" value="DEHYDRODOLICHYL DIPHOSPHATE SYNTHASE 2"/>
    <property type="match status" value="1"/>
</dbReference>
<dbReference type="GO" id="GO:0000287">
    <property type="term" value="F:magnesium ion binding"/>
    <property type="evidence" value="ECO:0007669"/>
    <property type="project" value="UniProtKB-UniRule"/>
</dbReference>
<dbReference type="InterPro" id="IPR018520">
    <property type="entry name" value="UPP_synth-like_CS"/>
</dbReference>
<dbReference type="CDD" id="cd00475">
    <property type="entry name" value="Cis_IPPS"/>
    <property type="match status" value="1"/>
</dbReference>
<dbReference type="GO" id="GO:0045547">
    <property type="term" value="F:ditrans,polycis-polyprenyl diphosphate synthase [(2E,6E)-farnesyl diphosphate specific] activity"/>
    <property type="evidence" value="ECO:0007669"/>
    <property type="project" value="TreeGrafter"/>
</dbReference>
<comment type="function">
    <text evidence="2">Catalyzes the condensation of isopentenyl diphosphate (IPP) with allylic pyrophosphates generating different type of terpenoids.</text>
</comment>
<dbReference type="EMBL" id="DXGG01000070">
    <property type="protein sequence ID" value="HIW87040.1"/>
    <property type="molecule type" value="Genomic_DNA"/>
</dbReference>
<dbReference type="SUPFAM" id="SSF64005">
    <property type="entry name" value="Undecaprenyl diphosphate synthase"/>
    <property type="match status" value="1"/>
</dbReference>
<name>A0A9D1RGM9_9BACT</name>
<comment type="caution">
    <text evidence="3">The sequence shown here is derived from an EMBL/GenBank/DDBJ whole genome shotgun (WGS) entry which is preliminary data.</text>
</comment>
<feature type="binding site" evidence="2">
    <location>
        <begin position="22"/>
        <end position="25"/>
    </location>
    <ligand>
        <name>substrate</name>
    </ligand>
</feature>
<reference evidence="3" key="2">
    <citation type="submission" date="2021-04" db="EMBL/GenBank/DDBJ databases">
        <authorList>
            <person name="Gilroy R."/>
        </authorList>
    </citation>
    <scope>NUCLEOTIDE SEQUENCE</scope>
    <source>
        <strain evidence="3">Gambia16-930</strain>
    </source>
</reference>
<feature type="binding site" evidence="2">
    <location>
        <position position="70"/>
    </location>
    <ligand>
        <name>substrate</name>
    </ligand>
</feature>
<proteinExistence type="inferred from homology"/>
<comment type="similarity">
    <text evidence="2">Belongs to the UPP synthase family.</text>
</comment>
<accession>A0A9D1RGM9</accession>
<keyword evidence="1 2" id="KW-0808">Transferase</keyword>
<dbReference type="NCBIfam" id="TIGR00055">
    <property type="entry name" value="uppS"/>
    <property type="match status" value="1"/>
</dbReference>
<comment type="subunit">
    <text evidence="2">Homodimer.</text>
</comment>
<gene>
    <name evidence="3" type="ORF">IAC47_02045</name>
</gene>
<reference evidence="3" key="1">
    <citation type="journal article" date="2021" name="PeerJ">
        <title>Extensive microbial diversity within the chicken gut microbiome revealed by metagenomics and culture.</title>
        <authorList>
            <person name="Gilroy R."/>
            <person name="Ravi A."/>
            <person name="Getino M."/>
            <person name="Pursley I."/>
            <person name="Horton D.L."/>
            <person name="Alikhan N.F."/>
            <person name="Baker D."/>
            <person name="Gharbi K."/>
            <person name="Hall N."/>
            <person name="Watson M."/>
            <person name="Adriaenssens E.M."/>
            <person name="Foster-Nyarko E."/>
            <person name="Jarju S."/>
            <person name="Secka A."/>
            <person name="Antonio M."/>
            <person name="Oren A."/>
            <person name="Chaudhuri R.R."/>
            <person name="La Ragione R."/>
            <person name="Hildebrand F."/>
            <person name="Pallen M.J."/>
        </authorList>
    </citation>
    <scope>NUCLEOTIDE SEQUENCE</scope>
    <source>
        <strain evidence="3">Gambia16-930</strain>
    </source>
</reference>
<dbReference type="EC" id="2.5.1.-" evidence="2"/>
<organism evidence="3 4">
    <name type="scientific">Candidatus Onthomorpha intestinigallinarum</name>
    <dbReference type="NCBI Taxonomy" id="2840880"/>
    <lineage>
        <taxon>Bacteria</taxon>
        <taxon>Pseudomonadati</taxon>
        <taxon>Bacteroidota</taxon>
        <taxon>Bacteroidia</taxon>
        <taxon>Bacteroidales</taxon>
        <taxon>Candidatus Onthomorpha</taxon>
    </lineage>
</organism>
<feature type="binding site" evidence="2">
    <location>
        <position position="38"/>
    </location>
    <ligand>
        <name>substrate</name>
    </ligand>
</feature>
<feature type="active site" evidence="2">
    <location>
        <position position="21"/>
    </location>
</feature>
<keyword evidence="2" id="KW-0479">Metal-binding</keyword>
<dbReference type="PANTHER" id="PTHR10291">
    <property type="entry name" value="DEHYDRODOLICHYL DIPHOSPHATE SYNTHASE FAMILY MEMBER"/>
    <property type="match status" value="1"/>
</dbReference>
<dbReference type="FunFam" id="3.40.1180.10:FF:000001">
    <property type="entry name" value="(2E,6E)-farnesyl-diphosphate-specific ditrans,polycis-undecaprenyl-diphosphate synthase"/>
    <property type="match status" value="1"/>
</dbReference>
<dbReference type="HAMAP" id="MF_01139">
    <property type="entry name" value="ISPT"/>
    <property type="match status" value="1"/>
</dbReference>
<dbReference type="AlphaFoldDB" id="A0A9D1RGM9"/>
<feature type="binding site" evidence="2">
    <location>
        <position position="208"/>
    </location>
    <ligand>
        <name>Mg(2+)</name>
        <dbReference type="ChEBI" id="CHEBI:18420"/>
    </ligand>
</feature>
<evidence type="ECO:0000256" key="1">
    <source>
        <dbReference type="ARBA" id="ARBA00022679"/>
    </source>
</evidence>
<protein>
    <recommendedName>
        <fullName evidence="2">Isoprenyl transferase</fullName>
        <ecNumber evidence="2">2.5.1.-</ecNumber>
    </recommendedName>
</protein>
<dbReference type="PROSITE" id="PS01066">
    <property type="entry name" value="UPP_SYNTHASE"/>
    <property type="match status" value="1"/>
</dbReference>
<comment type="cofactor">
    <cofactor evidence="2">
        <name>Mg(2+)</name>
        <dbReference type="ChEBI" id="CHEBI:18420"/>
    </cofactor>
    <text evidence="2">Binds 2 magnesium ions per subunit.</text>
</comment>
<evidence type="ECO:0000313" key="3">
    <source>
        <dbReference type="EMBL" id="HIW87040.1"/>
    </source>
</evidence>
<feature type="active site" description="Proton acceptor" evidence="2">
    <location>
        <position position="69"/>
    </location>
</feature>
<evidence type="ECO:0000256" key="2">
    <source>
        <dbReference type="HAMAP-Rule" id="MF_01139"/>
    </source>
</evidence>
<feature type="binding site" evidence="2">
    <location>
        <position position="34"/>
    </location>
    <ligand>
        <name>substrate</name>
    </ligand>
</feature>
<dbReference type="InterPro" id="IPR001441">
    <property type="entry name" value="UPP_synth-like"/>
</dbReference>
<dbReference type="Gene3D" id="3.40.1180.10">
    <property type="entry name" value="Decaprenyl diphosphate synthase-like"/>
    <property type="match status" value="1"/>
</dbReference>
<evidence type="ECO:0000313" key="4">
    <source>
        <dbReference type="Proteomes" id="UP000824267"/>
    </source>
</evidence>
<dbReference type="Pfam" id="PF01255">
    <property type="entry name" value="Prenyltransf"/>
    <property type="match status" value="1"/>
</dbReference>
<feature type="binding site" evidence="2">
    <location>
        <begin position="195"/>
        <end position="197"/>
    </location>
    <ligand>
        <name>substrate</name>
    </ligand>
</feature>
<dbReference type="Proteomes" id="UP000824267">
    <property type="component" value="Unassembled WGS sequence"/>
</dbReference>
<keyword evidence="2" id="KW-0460">Magnesium</keyword>
<feature type="binding site" evidence="2">
    <location>
        <position position="26"/>
    </location>
    <ligand>
        <name>substrate</name>
    </ligand>
</feature>
<sequence length="247" mass="28570">MSLKDEIILERLPKHIAVIMDGNGRWAKLRNRERIYGHQNGVNAVRQVSEACAELGVGYLTLYTFSTENWNRPKEEIEALMAMLVSTIAQEEKTLMDNNIRLKYIGDVSQISKQTRDSLLSAIKTTERNSGMTLILALNYSSRWEITETAKRIACKVKSNELSVSEINQDIISKELTTADYPDPDLLIRTSGEYRLSNYLLWQLAYAELYFTPVLWPDFSKENLYEAIVDYQKRERRFGRTSEQLNK</sequence>
<feature type="binding site" evidence="2">
    <location>
        <position position="21"/>
    </location>
    <ligand>
        <name>Mg(2+)</name>
        <dbReference type="ChEBI" id="CHEBI:18420"/>
    </ligand>
</feature>
<dbReference type="GO" id="GO:0016094">
    <property type="term" value="P:polyprenol biosynthetic process"/>
    <property type="evidence" value="ECO:0007669"/>
    <property type="project" value="TreeGrafter"/>
</dbReference>
<dbReference type="InterPro" id="IPR036424">
    <property type="entry name" value="UPP_synth-like_sf"/>
</dbReference>
<feature type="binding site" evidence="2">
    <location>
        <begin position="66"/>
        <end position="68"/>
    </location>
    <ligand>
        <name>substrate</name>
    </ligand>
</feature>
<feature type="binding site" evidence="2">
    <location>
        <position position="189"/>
    </location>
    <ligand>
        <name>substrate</name>
    </ligand>
</feature>
<feature type="binding site" evidence="2">
    <location>
        <position position="72"/>
    </location>
    <ligand>
        <name>substrate</name>
    </ligand>
</feature>
<dbReference type="NCBIfam" id="NF011405">
    <property type="entry name" value="PRK14830.1"/>
    <property type="match status" value="1"/>
</dbReference>